<dbReference type="Proteomes" id="UP000313359">
    <property type="component" value="Unassembled WGS sequence"/>
</dbReference>
<protein>
    <submittedName>
        <fullName evidence="1">Immunomodulatory protein Ling Zhi-8</fullName>
    </submittedName>
</protein>
<sequence length="114" mass="12800">MSDLTGFIFSLIEQVPVLDLDYTPRWGRGNPSQYIDNVTFKKVLTTKKWMYRIVKGGDDLGVQAGYTVESDGAHRVNFLAYNAGHGIMDTLSILVYVVDPDNGNQFLVAKWNPN</sequence>
<organism evidence="1 2">
    <name type="scientific">Lentinus tigrinus ALCF2SS1-6</name>
    <dbReference type="NCBI Taxonomy" id="1328759"/>
    <lineage>
        <taxon>Eukaryota</taxon>
        <taxon>Fungi</taxon>
        <taxon>Dikarya</taxon>
        <taxon>Basidiomycota</taxon>
        <taxon>Agaricomycotina</taxon>
        <taxon>Agaricomycetes</taxon>
        <taxon>Polyporales</taxon>
        <taxon>Polyporaceae</taxon>
        <taxon>Lentinus</taxon>
    </lineage>
</organism>
<dbReference type="GO" id="GO:0002682">
    <property type="term" value="P:regulation of immune system process"/>
    <property type="evidence" value="ECO:0007669"/>
    <property type="project" value="InterPro"/>
</dbReference>
<dbReference type="GO" id="GO:0030246">
    <property type="term" value="F:carbohydrate binding"/>
    <property type="evidence" value="ECO:0007669"/>
    <property type="project" value="InterPro"/>
</dbReference>
<accession>A0A5C2SJP9</accession>
<evidence type="ECO:0000313" key="1">
    <source>
        <dbReference type="EMBL" id="RPD63508.1"/>
    </source>
</evidence>
<proteinExistence type="predicted"/>
<dbReference type="AlphaFoldDB" id="A0A5C2SJP9"/>
<dbReference type="SUPFAM" id="SSF101542">
    <property type="entry name" value="Fungal immunomodulatory protein, FIP"/>
    <property type="match status" value="1"/>
</dbReference>
<dbReference type="OrthoDB" id="10261027at2759"/>
<dbReference type="Gene3D" id="2.60.40.1790">
    <property type="entry name" value="Fungal immunomodulatory protein Fve"/>
    <property type="match status" value="1"/>
</dbReference>
<dbReference type="SMR" id="A0A5C2SJP9"/>
<dbReference type="InterPro" id="IPR053742">
    <property type="entry name" value="Fungal_ImmunoLectin_sf"/>
</dbReference>
<dbReference type="EMBL" id="ML122256">
    <property type="protein sequence ID" value="RPD63508.1"/>
    <property type="molecule type" value="Genomic_DNA"/>
</dbReference>
<dbReference type="InterPro" id="IPR015339">
    <property type="entry name" value="Immunomodulatory_FIP-Fve_fun"/>
</dbReference>
<dbReference type="Pfam" id="PF09259">
    <property type="entry name" value="Fve"/>
    <property type="match status" value="1"/>
</dbReference>
<dbReference type="InterPro" id="IPR036344">
    <property type="entry name" value="FIP_sf"/>
</dbReference>
<evidence type="ECO:0000313" key="2">
    <source>
        <dbReference type="Proteomes" id="UP000313359"/>
    </source>
</evidence>
<keyword evidence="2" id="KW-1185">Reference proteome</keyword>
<gene>
    <name evidence="1" type="ORF">L227DRAFT_392452</name>
</gene>
<reference evidence="1" key="1">
    <citation type="journal article" date="2018" name="Genome Biol. Evol.">
        <title>Genomics and development of Lentinus tigrinus, a white-rot wood-decaying mushroom with dimorphic fruiting bodies.</title>
        <authorList>
            <person name="Wu B."/>
            <person name="Xu Z."/>
            <person name="Knudson A."/>
            <person name="Carlson A."/>
            <person name="Chen N."/>
            <person name="Kovaka S."/>
            <person name="LaButti K."/>
            <person name="Lipzen A."/>
            <person name="Pennachio C."/>
            <person name="Riley R."/>
            <person name="Schakwitz W."/>
            <person name="Umezawa K."/>
            <person name="Ohm R.A."/>
            <person name="Grigoriev I.V."/>
            <person name="Nagy L.G."/>
            <person name="Gibbons J."/>
            <person name="Hibbett D."/>
        </authorList>
    </citation>
    <scope>NUCLEOTIDE SEQUENCE [LARGE SCALE GENOMIC DNA]</scope>
    <source>
        <strain evidence="1">ALCF2SS1-6</strain>
    </source>
</reference>
<name>A0A5C2SJP9_9APHY</name>